<organism evidence="1 2">
    <name type="scientific">Trichuris trichiura</name>
    <name type="common">Whipworm</name>
    <name type="synonym">Trichocephalus trichiurus</name>
    <dbReference type="NCBI Taxonomy" id="36087"/>
    <lineage>
        <taxon>Eukaryota</taxon>
        <taxon>Metazoa</taxon>
        <taxon>Ecdysozoa</taxon>
        <taxon>Nematoda</taxon>
        <taxon>Enoplea</taxon>
        <taxon>Dorylaimia</taxon>
        <taxon>Trichinellida</taxon>
        <taxon>Trichuridae</taxon>
        <taxon>Trichuris</taxon>
    </lineage>
</organism>
<keyword evidence="2" id="KW-1185">Reference proteome</keyword>
<evidence type="ECO:0000313" key="1">
    <source>
        <dbReference type="EMBL" id="CDW57931.1"/>
    </source>
</evidence>
<dbReference type="AlphaFoldDB" id="A0A077ZC11"/>
<reference evidence="1" key="1">
    <citation type="submission" date="2014-01" db="EMBL/GenBank/DDBJ databases">
        <authorList>
            <person name="Aslett M."/>
        </authorList>
    </citation>
    <scope>NUCLEOTIDE SEQUENCE</scope>
</reference>
<evidence type="ECO:0000313" key="2">
    <source>
        <dbReference type="Proteomes" id="UP000030665"/>
    </source>
</evidence>
<gene>
    <name evidence="1" type="ORF">TTRE_0000623101</name>
</gene>
<dbReference type="OrthoDB" id="5917201at2759"/>
<reference evidence="1" key="2">
    <citation type="submission" date="2014-03" db="EMBL/GenBank/DDBJ databases">
        <title>The whipworm genome and dual-species transcriptomics of an intimate host-pathogen interaction.</title>
        <authorList>
            <person name="Foth B.J."/>
            <person name="Tsai I.J."/>
            <person name="Reid A.J."/>
            <person name="Bancroft A.J."/>
            <person name="Nichol S."/>
            <person name="Tracey A."/>
            <person name="Holroyd N."/>
            <person name="Cotton J.A."/>
            <person name="Stanley E.J."/>
            <person name="Zarowiecki M."/>
            <person name="Liu J.Z."/>
            <person name="Huckvale T."/>
            <person name="Cooper P.J."/>
            <person name="Grencis R.K."/>
            <person name="Berriman M."/>
        </authorList>
    </citation>
    <scope>NUCLEOTIDE SEQUENCE [LARGE SCALE GENOMIC DNA]</scope>
</reference>
<accession>A0A077ZC11</accession>
<proteinExistence type="predicted"/>
<dbReference type="Proteomes" id="UP000030665">
    <property type="component" value="Unassembled WGS sequence"/>
</dbReference>
<protein>
    <submittedName>
        <fullName evidence="1">Uncharacterized protein</fullName>
    </submittedName>
</protein>
<name>A0A077ZC11_TRITR</name>
<sequence>MNQHCLETNRFYWRRSGLKRRTVRRRIIVFERIEYRYKSIVTDLPTKKRSRLQVVRRGDLCLRVTSIESNIDRLAQSHLGEPSSSR</sequence>
<dbReference type="EMBL" id="HG806237">
    <property type="protein sequence ID" value="CDW57931.1"/>
    <property type="molecule type" value="Genomic_DNA"/>
</dbReference>